<organism evidence="4 5">
    <name type="scientific">Kribbella koreensis</name>
    <dbReference type="NCBI Taxonomy" id="57909"/>
    <lineage>
        <taxon>Bacteria</taxon>
        <taxon>Bacillati</taxon>
        <taxon>Actinomycetota</taxon>
        <taxon>Actinomycetes</taxon>
        <taxon>Propionibacteriales</taxon>
        <taxon>Kribbellaceae</taxon>
        <taxon>Kribbella</taxon>
    </lineage>
</organism>
<keyword evidence="2" id="KW-0413">Isomerase</keyword>
<reference evidence="5" key="1">
    <citation type="journal article" date="2019" name="Int. J. Syst. Evol. Microbiol.">
        <title>The Global Catalogue of Microorganisms (GCM) 10K type strain sequencing project: providing services to taxonomists for standard genome sequencing and annotation.</title>
        <authorList>
            <consortium name="The Broad Institute Genomics Platform"/>
            <consortium name="The Broad Institute Genome Sequencing Center for Infectious Disease"/>
            <person name="Wu L."/>
            <person name="Ma J."/>
        </authorList>
    </citation>
    <scope>NUCLEOTIDE SEQUENCE [LARGE SCALE GENOMIC DNA]</scope>
    <source>
        <strain evidence="5">JCM 10977</strain>
    </source>
</reference>
<proteinExistence type="inferred from homology"/>
<feature type="domain" description="Bifunctional glucose-6-phosphate/mannose-6-phosphate isomerase C-terminal" evidence="3">
    <location>
        <begin position="196"/>
        <end position="337"/>
    </location>
</feature>
<keyword evidence="5" id="KW-1185">Reference proteome</keyword>
<dbReference type="SUPFAM" id="SSF53697">
    <property type="entry name" value="SIS domain"/>
    <property type="match status" value="1"/>
</dbReference>
<dbReference type="InterPro" id="IPR019490">
    <property type="entry name" value="Glu6P/Mann6P_isomerase_C"/>
</dbReference>
<evidence type="ECO:0000313" key="4">
    <source>
        <dbReference type="EMBL" id="GAA0962635.1"/>
    </source>
</evidence>
<evidence type="ECO:0000256" key="2">
    <source>
        <dbReference type="ARBA" id="ARBA00023235"/>
    </source>
</evidence>
<dbReference type="RefSeq" id="WP_343983576.1">
    <property type="nucleotide sequence ID" value="NZ_BAAAHK010000024.1"/>
</dbReference>
<protein>
    <recommendedName>
        <fullName evidence="3">Bifunctional glucose-6-phosphate/mannose-6-phosphate isomerase C-terminal domain-containing protein</fullName>
    </recommendedName>
</protein>
<gene>
    <name evidence="4" type="ORF">GCM10009554_80830</name>
</gene>
<comment type="caution">
    <text evidence="4">The sequence shown here is derived from an EMBL/GenBank/DDBJ whole genome shotgun (WGS) entry which is preliminary data.</text>
</comment>
<dbReference type="InterPro" id="IPR046348">
    <property type="entry name" value="SIS_dom_sf"/>
</dbReference>
<comment type="similarity">
    <text evidence="1">Belongs to the PGI/PMI family.</text>
</comment>
<evidence type="ECO:0000259" key="3">
    <source>
        <dbReference type="Pfam" id="PF10432"/>
    </source>
</evidence>
<evidence type="ECO:0000313" key="5">
    <source>
        <dbReference type="Proteomes" id="UP001500542"/>
    </source>
</evidence>
<dbReference type="Gene3D" id="3.40.50.10490">
    <property type="entry name" value="Glucose-6-phosphate isomerase like protein, domain 1"/>
    <property type="match status" value="1"/>
</dbReference>
<dbReference type="Pfam" id="PF10432">
    <property type="entry name" value="bact-PGI_C"/>
    <property type="match status" value="1"/>
</dbReference>
<evidence type="ECO:0000256" key="1">
    <source>
        <dbReference type="ARBA" id="ARBA00010523"/>
    </source>
</evidence>
<dbReference type="EMBL" id="BAAAHK010000024">
    <property type="protein sequence ID" value="GAA0962635.1"/>
    <property type="molecule type" value="Genomic_DNA"/>
</dbReference>
<accession>A0ABP4C904</accession>
<dbReference type="Proteomes" id="UP001500542">
    <property type="component" value="Unassembled WGS sequence"/>
</dbReference>
<name>A0ABP4C904_9ACTN</name>
<sequence length="360" mass="37478">MSVFDDSRLDDPAALEASDHLLRRLAGAGARVRAELEASEEALSQLSTDGFRPRAIVAAGRDARLVRAVLEPVCPVPFVAWPGPGLPGWTSPLDLVVVLGGSDADPGAVSAASEAVRRGAGLLVAAPPDSPVAAASAGSRHAVRLPSQSDDQLAAAVAVLQGLHQMDLGPAVDGKAVAEMLDEVAIECSPNNDVASNPAKDLALMLADALPLVWGGSVLAARAARRVVEAVRLASGRPALAADCGHLLPVLANQPPRDVFADPFDQPEELRPGLVILDDGVEDAGVAEHRRQLEDKAERHDVRVHVVRQANGTDVARYAALTQHGRYAAAYLGIGLGRYGTPREDQAPGPTGNPAEDPAW</sequence>